<keyword evidence="1" id="KW-0479">Metal-binding</keyword>
<reference evidence="6" key="1">
    <citation type="journal article" date="2021" name="Sci. Rep.">
        <title>Diploid genomic architecture of Nitzschia inconspicua, an elite biomass production diatom.</title>
        <authorList>
            <person name="Oliver A."/>
            <person name="Podell S."/>
            <person name="Pinowska A."/>
            <person name="Traller J.C."/>
            <person name="Smith S.R."/>
            <person name="McClure R."/>
            <person name="Beliaev A."/>
            <person name="Bohutskyi P."/>
            <person name="Hill E.A."/>
            <person name="Rabines A."/>
            <person name="Zheng H."/>
            <person name="Allen L.Z."/>
            <person name="Kuo A."/>
            <person name="Grigoriev I.V."/>
            <person name="Allen A.E."/>
            <person name="Hazlebeck D."/>
            <person name="Allen E.E."/>
        </authorList>
    </citation>
    <scope>NUCLEOTIDE SEQUENCE</scope>
    <source>
        <strain evidence="6">Hildebrandi</strain>
    </source>
</reference>
<dbReference type="GO" id="GO:0008270">
    <property type="term" value="F:zinc ion binding"/>
    <property type="evidence" value="ECO:0007669"/>
    <property type="project" value="UniProtKB-KW"/>
</dbReference>
<dbReference type="InterPro" id="IPR002893">
    <property type="entry name" value="Znf_MYND"/>
</dbReference>
<keyword evidence="7" id="KW-1185">Reference proteome</keyword>
<dbReference type="OrthoDB" id="265717at2759"/>
<evidence type="ECO:0000313" key="7">
    <source>
        <dbReference type="Proteomes" id="UP000693970"/>
    </source>
</evidence>
<comment type="caution">
    <text evidence="6">The sequence shown here is derived from an EMBL/GenBank/DDBJ whole genome shotgun (WGS) entry which is preliminary data.</text>
</comment>
<evidence type="ECO:0000259" key="5">
    <source>
        <dbReference type="PROSITE" id="PS50865"/>
    </source>
</evidence>
<evidence type="ECO:0000256" key="1">
    <source>
        <dbReference type="ARBA" id="ARBA00022723"/>
    </source>
</evidence>
<reference evidence="6" key="2">
    <citation type="submission" date="2021-04" db="EMBL/GenBank/DDBJ databases">
        <authorList>
            <person name="Podell S."/>
        </authorList>
    </citation>
    <scope>NUCLEOTIDE SEQUENCE</scope>
    <source>
        <strain evidence="6">Hildebrandi</strain>
    </source>
</reference>
<protein>
    <submittedName>
        <fullName evidence="6">MYND finger domain containing protein</fullName>
    </submittedName>
</protein>
<feature type="domain" description="MYND-type" evidence="5">
    <location>
        <begin position="322"/>
        <end position="372"/>
    </location>
</feature>
<proteinExistence type="predicted"/>
<organism evidence="6 7">
    <name type="scientific">Nitzschia inconspicua</name>
    <dbReference type="NCBI Taxonomy" id="303405"/>
    <lineage>
        <taxon>Eukaryota</taxon>
        <taxon>Sar</taxon>
        <taxon>Stramenopiles</taxon>
        <taxon>Ochrophyta</taxon>
        <taxon>Bacillariophyta</taxon>
        <taxon>Bacillariophyceae</taxon>
        <taxon>Bacillariophycidae</taxon>
        <taxon>Bacillariales</taxon>
        <taxon>Bacillariaceae</taxon>
        <taxon>Nitzschia</taxon>
    </lineage>
</organism>
<sequence>MTRRFGNDNKMGHGYVQLVSQESFNDGRCGDVICSPVLTTCELFQGEKASCTLSKEYPKLISVYTNDHKINNGGPGNCPFPVENEYDWETKTELPIEIDLTYRLEDLPDGVLETILGFTQTLPDRAAIAGTCKKFYEFSFRPHVLKLVSLKSVEQDDGLVQKDSTVTLLVERLLTLAQAGNAEALLYLARIAIYVENDMMVGASLLMKAAREGNYHAMHELAIVLEGSNLTGEEMQQQFFQDAVEGSCQARLESFMKSEESGDLTMQIFECMAEMRSVVSLNILSHNVYKSKRRCYNPFCFRTAPKFNKPFTAEWEQLRTKVLECGNKLSQAESSAFSTGAPCCLVCAGCNHRRYCSTACSQLGWYDHKDECPGRRRRRHR</sequence>
<evidence type="ECO:0000256" key="2">
    <source>
        <dbReference type="ARBA" id="ARBA00022771"/>
    </source>
</evidence>
<evidence type="ECO:0000313" key="6">
    <source>
        <dbReference type="EMBL" id="KAG7368257.1"/>
    </source>
</evidence>
<keyword evidence="3" id="KW-0862">Zinc</keyword>
<dbReference type="PROSITE" id="PS50865">
    <property type="entry name" value="ZF_MYND_2"/>
    <property type="match status" value="1"/>
</dbReference>
<dbReference type="EMBL" id="JAGRRH010000006">
    <property type="protein sequence ID" value="KAG7368257.1"/>
    <property type="molecule type" value="Genomic_DNA"/>
</dbReference>
<dbReference type="AlphaFoldDB" id="A0A9K3LUE5"/>
<evidence type="ECO:0000256" key="3">
    <source>
        <dbReference type="ARBA" id="ARBA00022833"/>
    </source>
</evidence>
<name>A0A9K3LUE5_9STRA</name>
<gene>
    <name evidence="6" type="ORF">IV203_031000</name>
</gene>
<keyword evidence="2 4" id="KW-0863">Zinc-finger</keyword>
<dbReference type="Proteomes" id="UP000693970">
    <property type="component" value="Unassembled WGS sequence"/>
</dbReference>
<evidence type="ECO:0000256" key="4">
    <source>
        <dbReference type="PROSITE-ProRule" id="PRU00134"/>
    </source>
</evidence>
<accession>A0A9K3LUE5</accession>